<dbReference type="InterPro" id="IPR007734">
    <property type="entry name" value="Heparan_SO4_2-O-STrfase"/>
</dbReference>
<evidence type="ECO:0000256" key="5">
    <source>
        <dbReference type="ARBA" id="ARBA00022968"/>
    </source>
</evidence>
<dbReference type="SUPFAM" id="SSF52540">
    <property type="entry name" value="P-loop containing nucleoside triphosphate hydrolases"/>
    <property type="match status" value="1"/>
</dbReference>
<evidence type="ECO:0000256" key="2">
    <source>
        <dbReference type="ARBA" id="ARBA00010569"/>
    </source>
</evidence>
<dbReference type="PANTHER" id="PTHR12129">
    <property type="entry name" value="HEPARAN SULFATE 2-O-SULFOTRANSFERASE"/>
    <property type="match status" value="1"/>
</dbReference>
<dbReference type="InterPro" id="IPR005331">
    <property type="entry name" value="Sulfotransferase"/>
</dbReference>
<evidence type="ECO:0000256" key="7">
    <source>
        <dbReference type="ARBA" id="ARBA00023034"/>
    </source>
</evidence>
<comment type="caution">
    <text evidence="11">The sequence shown here is derived from an EMBL/GenBank/DDBJ whole genome shotgun (WGS) entry which is preliminary data.</text>
</comment>
<dbReference type="FunFam" id="3.40.50.300:FF:001863">
    <property type="entry name" value="Heparan sulfate 2-o-sulfotransferase"/>
    <property type="match status" value="1"/>
</dbReference>
<evidence type="ECO:0000256" key="8">
    <source>
        <dbReference type="ARBA" id="ARBA00023136"/>
    </source>
</evidence>
<dbReference type="Gene3D" id="3.40.50.300">
    <property type="entry name" value="P-loop containing nucleotide triphosphate hydrolases"/>
    <property type="match status" value="1"/>
</dbReference>
<dbReference type="EMBL" id="VCGU01000459">
    <property type="protein sequence ID" value="TRY61585.1"/>
    <property type="molecule type" value="Genomic_DNA"/>
</dbReference>
<keyword evidence="9" id="KW-0325">Glycoprotein</keyword>
<comment type="subcellular location">
    <subcellularLocation>
        <location evidence="1">Golgi apparatus membrane</location>
        <topology evidence="1">Single-pass type II membrane protein</topology>
    </subcellularLocation>
</comment>
<dbReference type="InterPro" id="IPR027417">
    <property type="entry name" value="P-loop_NTPase"/>
</dbReference>
<evidence type="ECO:0000256" key="4">
    <source>
        <dbReference type="ARBA" id="ARBA00022692"/>
    </source>
</evidence>
<evidence type="ECO:0000256" key="9">
    <source>
        <dbReference type="ARBA" id="ARBA00023180"/>
    </source>
</evidence>
<evidence type="ECO:0000256" key="6">
    <source>
        <dbReference type="ARBA" id="ARBA00022989"/>
    </source>
</evidence>
<gene>
    <name evidence="11" type="ORF">TCAL_02145</name>
</gene>
<dbReference type="OMA" id="PMPIYVN"/>
<dbReference type="PANTHER" id="PTHR12129:SF20">
    <property type="entry name" value="HEPARAN SULFATE 2-O-SULFOTRANSFERASE PIPE"/>
    <property type="match status" value="1"/>
</dbReference>
<evidence type="ECO:0000313" key="12">
    <source>
        <dbReference type="Proteomes" id="UP000318571"/>
    </source>
</evidence>
<organism evidence="11 12">
    <name type="scientific">Tigriopus californicus</name>
    <name type="common">Marine copepod</name>
    <dbReference type="NCBI Taxonomy" id="6832"/>
    <lineage>
        <taxon>Eukaryota</taxon>
        <taxon>Metazoa</taxon>
        <taxon>Ecdysozoa</taxon>
        <taxon>Arthropoda</taxon>
        <taxon>Crustacea</taxon>
        <taxon>Multicrustacea</taxon>
        <taxon>Hexanauplia</taxon>
        <taxon>Copepoda</taxon>
        <taxon>Harpacticoida</taxon>
        <taxon>Harpacticidae</taxon>
        <taxon>Tigriopus</taxon>
    </lineage>
</organism>
<dbReference type="GO" id="GO:0008146">
    <property type="term" value="F:sulfotransferase activity"/>
    <property type="evidence" value="ECO:0007669"/>
    <property type="project" value="InterPro"/>
</dbReference>
<comment type="similarity">
    <text evidence="2">Belongs to the sulfotransferase 3 family.</text>
</comment>
<keyword evidence="8 10" id="KW-0472">Membrane</keyword>
<proteinExistence type="inferred from homology"/>
<evidence type="ECO:0000256" key="10">
    <source>
        <dbReference type="SAM" id="Phobius"/>
    </source>
</evidence>
<feature type="transmembrane region" description="Helical" evidence="10">
    <location>
        <begin position="12"/>
        <end position="29"/>
    </location>
</feature>
<keyword evidence="5" id="KW-0735">Signal-anchor</keyword>
<dbReference type="AlphaFoldDB" id="A0A553N817"/>
<dbReference type="STRING" id="6832.A0A553N817"/>
<evidence type="ECO:0000256" key="1">
    <source>
        <dbReference type="ARBA" id="ARBA00004323"/>
    </source>
</evidence>
<keyword evidence="6 10" id="KW-1133">Transmembrane helix</keyword>
<protein>
    <recommendedName>
        <fullName evidence="13">Heparan sulfate 2-O-sulfotransferase pipe</fullName>
    </recommendedName>
</protein>
<name>A0A553N817_TIGCA</name>
<keyword evidence="3" id="KW-0808">Transferase</keyword>
<dbReference type="Pfam" id="PF03567">
    <property type="entry name" value="Sulfotransfer_2"/>
    <property type="match status" value="1"/>
</dbReference>
<dbReference type="GO" id="GO:0000139">
    <property type="term" value="C:Golgi membrane"/>
    <property type="evidence" value="ECO:0007669"/>
    <property type="project" value="UniProtKB-SubCell"/>
</dbReference>
<reference evidence="11 12" key="1">
    <citation type="journal article" date="2018" name="Nat. Ecol. Evol.">
        <title>Genomic signatures of mitonuclear coevolution across populations of Tigriopus californicus.</title>
        <authorList>
            <person name="Barreto F.S."/>
            <person name="Watson E.T."/>
            <person name="Lima T.G."/>
            <person name="Willett C.S."/>
            <person name="Edmands S."/>
            <person name="Li W."/>
            <person name="Burton R.S."/>
        </authorList>
    </citation>
    <scope>NUCLEOTIDE SEQUENCE [LARGE SCALE GENOMIC DNA]</scope>
    <source>
        <strain evidence="11 12">San Diego</strain>
    </source>
</reference>
<evidence type="ECO:0000256" key="3">
    <source>
        <dbReference type="ARBA" id="ARBA00022679"/>
    </source>
</evidence>
<keyword evidence="12" id="KW-1185">Reference proteome</keyword>
<evidence type="ECO:0008006" key="13">
    <source>
        <dbReference type="Google" id="ProtNLM"/>
    </source>
</evidence>
<dbReference type="Proteomes" id="UP000318571">
    <property type="component" value="Chromosome 8"/>
</dbReference>
<sequence>MKLLRQYFPKRLSELVALVSLSATVFLFIHTRSLTNRLQEVQRPYESSVGDAVYEFVNEEKPHHSRELNTAPEVYYGKLDANELNNTRKATKDVLFFNRVPKVGSQTTMELLKSLSIKNDFHYHKDRTQKVETIKLTYNEEKWLANLINYFDPPSVYVKHVCYVNFTQFDLPTPIYVNLVRDPVERVISWYYYVRAPWYFVERKRAFPDLPLPNPNWLRKDFETCVRTFDPECRFIPGLKRDGFGDHRRQTMFFCGHGDECTGFNTEIAMKKAKENVEKSYAVVGVLEELNKTLTVLEHYVPRFFKGALDTYWNEVHVFSKINRNIYKPPVAEATKEIVRKNFTREIEFFDFCKQRLHKQYLALNLDKKP</sequence>
<keyword evidence="4 10" id="KW-0812">Transmembrane</keyword>
<accession>A0A553N817</accession>
<keyword evidence="7" id="KW-0333">Golgi apparatus</keyword>
<evidence type="ECO:0000313" key="11">
    <source>
        <dbReference type="EMBL" id="TRY61585.1"/>
    </source>
</evidence>